<keyword evidence="3" id="KW-1185">Reference proteome</keyword>
<sequence length="79" mass="8869">QEMKLAVLLFALIGSCFGGITVFMAAEGTLTCSKPFESRVNLWEEDNNKHDYVDHADKAGYCIRSMKLTFSRCFGLTQI</sequence>
<dbReference type="PANTHER" id="PTHR21479:SF22">
    <property type="entry name" value="PROTEIN CBG07241"/>
    <property type="match status" value="1"/>
</dbReference>
<feature type="non-terminal residue" evidence="2">
    <location>
        <position position="1"/>
    </location>
</feature>
<comment type="caution">
    <text evidence="2">The sequence shown here is derived from an EMBL/GenBank/DDBJ whole genome shotgun (WGS) entry which is preliminary data.</text>
</comment>
<evidence type="ECO:0000256" key="1">
    <source>
        <dbReference type="SAM" id="SignalP"/>
    </source>
</evidence>
<dbReference type="EMBL" id="BTRK01000005">
    <property type="protein sequence ID" value="GMR52468.1"/>
    <property type="molecule type" value="Genomic_DNA"/>
</dbReference>
<evidence type="ECO:0000313" key="3">
    <source>
        <dbReference type="Proteomes" id="UP001328107"/>
    </source>
</evidence>
<name>A0AAN5I508_9BILA</name>
<dbReference type="Proteomes" id="UP001328107">
    <property type="component" value="Unassembled WGS sequence"/>
</dbReference>
<protein>
    <submittedName>
        <fullName evidence="2">Uncharacterized protein</fullName>
    </submittedName>
</protein>
<proteinExistence type="predicted"/>
<dbReference type="PANTHER" id="PTHR21479">
    <property type="match status" value="1"/>
</dbReference>
<feature type="signal peptide" evidence="1">
    <location>
        <begin position="1"/>
        <end position="18"/>
    </location>
</feature>
<feature type="chain" id="PRO_5042864916" evidence="1">
    <location>
        <begin position="19"/>
        <end position="79"/>
    </location>
</feature>
<feature type="non-terminal residue" evidence="2">
    <location>
        <position position="79"/>
    </location>
</feature>
<evidence type="ECO:0000313" key="2">
    <source>
        <dbReference type="EMBL" id="GMR52468.1"/>
    </source>
</evidence>
<gene>
    <name evidence="2" type="ORF">PMAYCL1PPCAC_22663</name>
</gene>
<dbReference type="AlphaFoldDB" id="A0AAN5I508"/>
<reference evidence="3" key="1">
    <citation type="submission" date="2022-10" db="EMBL/GenBank/DDBJ databases">
        <title>Genome assembly of Pristionchus species.</title>
        <authorList>
            <person name="Yoshida K."/>
            <person name="Sommer R.J."/>
        </authorList>
    </citation>
    <scope>NUCLEOTIDE SEQUENCE [LARGE SCALE GENOMIC DNA]</scope>
    <source>
        <strain evidence="3">RS5460</strain>
    </source>
</reference>
<accession>A0AAN5I508</accession>
<organism evidence="2 3">
    <name type="scientific">Pristionchus mayeri</name>
    <dbReference type="NCBI Taxonomy" id="1317129"/>
    <lineage>
        <taxon>Eukaryota</taxon>
        <taxon>Metazoa</taxon>
        <taxon>Ecdysozoa</taxon>
        <taxon>Nematoda</taxon>
        <taxon>Chromadorea</taxon>
        <taxon>Rhabditida</taxon>
        <taxon>Rhabditina</taxon>
        <taxon>Diplogasteromorpha</taxon>
        <taxon>Diplogasteroidea</taxon>
        <taxon>Neodiplogasteridae</taxon>
        <taxon>Pristionchus</taxon>
    </lineage>
</organism>
<keyword evidence="1" id="KW-0732">Signal</keyword>